<evidence type="ECO:0000313" key="2">
    <source>
        <dbReference type="Proteomes" id="UP000078046"/>
    </source>
</evidence>
<sequence length="139" mass="16442">MMYISEYKQEFCTLYTKVDKLNIMKNLRHTSNDKIVNPYCVWNDQEDVKNCDPIILKGRECNDVPYFDKSNLSKTVIKPVHETKENLLIDATVQCNITKNKELQKYGMKRKILKKKSQYRQNSPHIHHSDHFCICDSSL</sequence>
<comment type="caution">
    <text evidence="1">The sequence shown here is derived from an EMBL/GenBank/DDBJ whole genome shotgun (WGS) entry which is preliminary data.</text>
</comment>
<dbReference type="AlphaFoldDB" id="A0A177B002"/>
<keyword evidence="2" id="KW-1185">Reference proteome</keyword>
<organism evidence="1 2">
    <name type="scientific">Intoshia linei</name>
    <dbReference type="NCBI Taxonomy" id="1819745"/>
    <lineage>
        <taxon>Eukaryota</taxon>
        <taxon>Metazoa</taxon>
        <taxon>Spiralia</taxon>
        <taxon>Lophotrochozoa</taxon>
        <taxon>Mesozoa</taxon>
        <taxon>Orthonectida</taxon>
        <taxon>Rhopaluridae</taxon>
        <taxon>Intoshia</taxon>
    </lineage>
</organism>
<dbReference type="Proteomes" id="UP000078046">
    <property type="component" value="Unassembled WGS sequence"/>
</dbReference>
<protein>
    <submittedName>
        <fullName evidence="1">Uncharacterized protein</fullName>
    </submittedName>
</protein>
<dbReference type="EMBL" id="LWCA01000784">
    <property type="protein sequence ID" value="OAF66951.1"/>
    <property type="molecule type" value="Genomic_DNA"/>
</dbReference>
<feature type="non-terminal residue" evidence="1">
    <location>
        <position position="139"/>
    </location>
</feature>
<evidence type="ECO:0000313" key="1">
    <source>
        <dbReference type="EMBL" id="OAF66951.1"/>
    </source>
</evidence>
<reference evidence="1 2" key="1">
    <citation type="submission" date="2016-04" db="EMBL/GenBank/DDBJ databases">
        <title>The genome of Intoshia linei affirms orthonectids as highly simplified spiralians.</title>
        <authorList>
            <person name="Mikhailov K.V."/>
            <person name="Slusarev G.S."/>
            <person name="Nikitin M.A."/>
            <person name="Logacheva M.D."/>
            <person name="Penin A."/>
            <person name="Aleoshin V."/>
            <person name="Panchin Y.V."/>
        </authorList>
    </citation>
    <scope>NUCLEOTIDE SEQUENCE [LARGE SCALE GENOMIC DNA]</scope>
    <source>
        <strain evidence="1">Intl2013</strain>
        <tissue evidence="1">Whole animal</tissue>
    </source>
</reference>
<gene>
    <name evidence="1" type="ORF">A3Q56_05285</name>
</gene>
<accession>A0A177B002</accession>
<name>A0A177B002_9BILA</name>
<proteinExistence type="predicted"/>